<accession>A0A3Q8XMA2</accession>
<dbReference type="InterPro" id="IPR001789">
    <property type="entry name" value="Sig_transdc_resp-reg_receiver"/>
</dbReference>
<protein>
    <submittedName>
        <fullName evidence="7">Response regulator</fullName>
    </submittedName>
</protein>
<dbReference type="SMART" id="SM00448">
    <property type="entry name" value="REC"/>
    <property type="match status" value="1"/>
</dbReference>
<dbReference type="CDD" id="cd06170">
    <property type="entry name" value="LuxR_C_like"/>
    <property type="match status" value="1"/>
</dbReference>
<dbReference type="Pfam" id="PF00072">
    <property type="entry name" value="Response_reg"/>
    <property type="match status" value="1"/>
</dbReference>
<evidence type="ECO:0000256" key="1">
    <source>
        <dbReference type="ARBA" id="ARBA00023015"/>
    </source>
</evidence>
<dbReference type="InterPro" id="IPR000792">
    <property type="entry name" value="Tscrpt_reg_LuxR_C"/>
</dbReference>
<evidence type="ECO:0000259" key="5">
    <source>
        <dbReference type="PROSITE" id="PS50043"/>
    </source>
</evidence>
<dbReference type="PRINTS" id="PR00038">
    <property type="entry name" value="HTHLUXR"/>
</dbReference>
<gene>
    <name evidence="7" type="ORF">D5400_04445</name>
</gene>
<dbReference type="EMBL" id="CP032509">
    <property type="protein sequence ID" value="AZN70621.1"/>
    <property type="molecule type" value="Genomic_DNA"/>
</dbReference>
<evidence type="ECO:0000256" key="4">
    <source>
        <dbReference type="PROSITE-ProRule" id="PRU00169"/>
    </source>
</evidence>
<dbReference type="PANTHER" id="PTHR44688">
    <property type="entry name" value="DNA-BINDING TRANSCRIPTIONAL ACTIVATOR DEVR_DOSR"/>
    <property type="match status" value="1"/>
</dbReference>
<dbReference type="PROSITE" id="PS50110">
    <property type="entry name" value="RESPONSE_REGULATORY"/>
    <property type="match status" value="1"/>
</dbReference>
<dbReference type="AlphaFoldDB" id="A0A3Q8XMA2"/>
<dbReference type="KEGG" id="abaw:D5400_04445"/>
<dbReference type="Gene3D" id="1.10.10.10">
    <property type="entry name" value="Winged helix-like DNA-binding domain superfamily/Winged helix DNA-binding domain"/>
    <property type="match status" value="1"/>
</dbReference>
<dbReference type="SUPFAM" id="SSF46894">
    <property type="entry name" value="C-terminal effector domain of the bipartite response regulators"/>
    <property type="match status" value="1"/>
</dbReference>
<sequence>MGQEIVIHVIHPDDGVRHSLSFMLALAGYAVRFHGNLGQFLAVPRSLSPGCLVVGRDTGTPSEAQCLHELRAVGTQLPVIFVAQQGDVQTAVAAMKAGAADFLQMPFEPNTLVDAVRAAIANNAINDTEELDEIADVRARLSRLTPREVNVLRGVVDGLPNKSIAHELRISPRTVEVHRANVMAKMNARNVAELVRLAMIVEGDFAIDPTRHRQQRSASHTY</sequence>
<reference evidence="7 8" key="1">
    <citation type="submission" date="2018-09" db="EMBL/GenBank/DDBJ databases">
        <title>Marinorhizobium profundi gen. nov., sp. nov., isolated from a deep-sea sediment sample from the New Britain Trench and proposal of Marinorhizobiaceae fam. nov. in the order Rhizobiales of the class Alphaproteobacteria.</title>
        <authorList>
            <person name="Cao J."/>
        </authorList>
    </citation>
    <scope>NUCLEOTIDE SEQUENCE [LARGE SCALE GENOMIC DNA]</scope>
    <source>
        <strain evidence="7 8">WS11</strain>
    </source>
</reference>
<proteinExistence type="predicted"/>
<dbReference type="SUPFAM" id="SSF52172">
    <property type="entry name" value="CheY-like"/>
    <property type="match status" value="1"/>
</dbReference>
<organism evidence="7 8">
    <name type="scientific">Georhizobium profundi</name>
    <dbReference type="NCBI Taxonomy" id="2341112"/>
    <lineage>
        <taxon>Bacteria</taxon>
        <taxon>Pseudomonadati</taxon>
        <taxon>Pseudomonadota</taxon>
        <taxon>Alphaproteobacteria</taxon>
        <taxon>Hyphomicrobiales</taxon>
        <taxon>Rhizobiaceae</taxon>
        <taxon>Georhizobium</taxon>
    </lineage>
</organism>
<feature type="domain" description="HTH luxR-type" evidence="5">
    <location>
        <begin position="137"/>
        <end position="202"/>
    </location>
</feature>
<comment type="caution">
    <text evidence="4">Lacks conserved residue(s) required for the propagation of feature annotation.</text>
</comment>
<name>A0A3Q8XMA2_9HYPH</name>
<dbReference type="RefSeq" id="WP_126008040.1">
    <property type="nucleotide sequence ID" value="NZ_CP032509.1"/>
</dbReference>
<dbReference type="Pfam" id="PF00196">
    <property type="entry name" value="GerE"/>
    <property type="match status" value="1"/>
</dbReference>
<dbReference type="SMART" id="SM00421">
    <property type="entry name" value="HTH_LUXR"/>
    <property type="match status" value="1"/>
</dbReference>
<dbReference type="PROSITE" id="PS50043">
    <property type="entry name" value="HTH_LUXR_2"/>
    <property type="match status" value="1"/>
</dbReference>
<keyword evidence="3" id="KW-0804">Transcription</keyword>
<dbReference type="InterPro" id="IPR016032">
    <property type="entry name" value="Sig_transdc_resp-reg_C-effctor"/>
</dbReference>
<dbReference type="PANTHER" id="PTHR44688:SF16">
    <property type="entry name" value="DNA-BINDING TRANSCRIPTIONAL ACTIVATOR DEVR_DOSR"/>
    <property type="match status" value="1"/>
</dbReference>
<dbReference type="Gene3D" id="3.40.50.2300">
    <property type="match status" value="1"/>
</dbReference>
<dbReference type="PROSITE" id="PS00622">
    <property type="entry name" value="HTH_LUXR_1"/>
    <property type="match status" value="1"/>
</dbReference>
<feature type="domain" description="Response regulatory" evidence="6">
    <location>
        <begin position="6"/>
        <end position="120"/>
    </location>
</feature>
<dbReference type="InterPro" id="IPR036388">
    <property type="entry name" value="WH-like_DNA-bd_sf"/>
</dbReference>
<keyword evidence="1" id="KW-0805">Transcription regulation</keyword>
<keyword evidence="2" id="KW-0238">DNA-binding</keyword>
<dbReference type="InterPro" id="IPR011006">
    <property type="entry name" value="CheY-like_superfamily"/>
</dbReference>
<dbReference type="GO" id="GO:0006355">
    <property type="term" value="P:regulation of DNA-templated transcription"/>
    <property type="evidence" value="ECO:0007669"/>
    <property type="project" value="InterPro"/>
</dbReference>
<dbReference type="OrthoDB" id="9782655at2"/>
<dbReference type="GO" id="GO:0003677">
    <property type="term" value="F:DNA binding"/>
    <property type="evidence" value="ECO:0007669"/>
    <property type="project" value="UniProtKB-KW"/>
</dbReference>
<evidence type="ECO:0000256" key="2">
    <source>
        <dbReference type="ARBA" id="ARBA00023125"/>
    </source>
</evidence>
<dbReference type="GO" id="GO:0000160">
    <property type="term" value="P:phosphorelay signal transduction system"/>
    <property type="evidence" value="ECO:0007669"/>
    <property type="project" value="InterPro"/>
</dbReference>
<evidence type="ECO:0000313" key="8">
    <source>
        <dbReference type="Proteomes" id="UP000268192"/>
    </source>
</evidence>
<evidence type="ECO:0000259" key="6">
    <source>
        <dbReference type="PROSITE" id="PS50110"/>
    </source>
</evidence>
<evidence type="ECO:0000313" key="7">
    <source>
        <dbReference type="EMBL" id="AZN70621.1"/>
    </source>
</evidence>
<dbReference type="Proteomes" id="UP000268192">
    <property type="component" value="Chromosome"/>
</dbReference>
<keyword evidence="8" id="KW-1185">Reference proteome</keyword>
<evidence type="ECO:0000256" key="3">
    <source>
        <dbReference type="ARBA" id="ARBA00023163"/>
    </source>
</evidence>